<evidence type="ECO:0000313" key="2">
    <source>
        <dbReference type="EMBL" id="WZU64443.1"/>
    </source>
</evidence>
<proteinExistence type="predicted"/>
<dbReference type="PROSITE" id="PS51257">
    <property type="entry name" value="PROKAR_LIPOPROTEIN"/>
    <property type="match status" value="1"/>
</dbReference>
<gene>
    <name evidence="2" type="ORF">AABB28_03880</name>
</gene>
<keyword evidence="1" id="KW-0732">Signal</keyword>
<evidence type="ECO:0000313" key="3">
    <source>
        <dbReference type="Proteomes" id="UP001451782"/>
    </source>
</evidence>
<evidence type="ECO:0000256" key="1">
    <source>
        <dbReference type="SAM" id="SignalP"/>
    </source>
</evidence>
<dbReference type="EMBL" id="CP151762">
    <property type="protein sequence ID" value="WZU64443.1"/>
    <property type="molecule type" value="Genomic_DNA"/>
</dbReference>
<organism evidence="2 3">
    <name type="scientific">Yoonia algicola</name>
    <dbReference type="NCBI Taxonomy" id="3137368"/>
    <lineage>
        <taxon>Bacteria</taxon>
        <taxon>Pseudomonadati</taxon>
        <taxon>Pseudomonadota</taxon>
        <taxon>Alphaproteobacteria</taxon>
        <taxon>Rhodobacterales</taxon>
        <taxon>Paracoccaceae</taxon>
        <taxon>Yoonia</taxon>
    </lineage>
</organism>
<dbReference type="Proteomes" id="UP001451782">
    <property type="component" value="Chromosome"/>
</dbReference>
<accession>A0AAN0MGU0</accession>
<name>A0AAN0MGU0_9RHOB</name>
<feature type="chain" id="PRO_5042909982" description="Lipoprotein" evidence="1">
    <location>
        <begin position="21"/>
        <end position="95"/>
    </location>
</feature>
<dbReference type="AlphaFoldDB" id="A0AAN0MGU0"/>
<protein>
    <recommendedName>
        <fullName evidence="4">Lipoprotein</fullName>
    </recommendedName>
</protein>
<reference evidence="2 3" key="1">
    <citation type="submission" date="2024-04" db="EMBL/GenBank/DDBJ databases">
        <title>Phylogenomic analyses of a clade within the roseobacter group suggest taxonomic reassignments of species of the genera Aestuariivita, Citreicella, Loktanella, Nautella, Pelagibaca, Ruegeria, Thalassobius, Thiobacimonas and Tropicibacter, and the proposal o.</title>
        <authorList>
            <person name="Jeon C.O."/>
        </authorList>
    </citation>
    <scope>NUCLEOTIDE SEQUENCE [LARGE SCALE GENOMIC DNA]</scope>
    <source>
        <strain evidence="2 3">G8-12</strain>
    </source>
</reference>
<feature type="signal peptide" evidence="1">
    <location>
        <begin position="1"/>
        <end position="20"/>
    </location>
</feature>
<dbReference type="RefSeq" id="WP_342070808.1">
    <property type="nucleotide sequence ID" value="NZ_CP151762.1"/>
</dbReference>
<keyword evidence="3" id="KW-1185">Reference proteome</keyword>
<dbReference type="KEGG" id="yag:AABB28_03880"/>
<evidence type="ECO:0008006" key="4">
    <source>
        <dbReference type="Google" id="ProtNLM"/>
    </source>
</evidence>
<sequence>MSKKRITFISTALVMLSACASNTGVIQIGQNQFVIEKQQATGAPGLGNLRAEVYVEANAFCSAQGGSVETLNYEQTSPPYILGNYPRVSLTFECD</sequence>